<sequence length="312" mass="36553">MDKKIRVIVIDSGINEDLYLKCYIRNYISLIKSDTIKVKDEHGHGTAIIGMLNDFCKDLIDITVIRVLDEKCSSSCSHLLEAIDISIDLNPDIINLSLGTEDLSYVEDFKVRCKLANEKDILLVTTDNGSKYCLPSMMEETVRVKKDERVTTEDLYYNKSYFCAIGIPHIVPWKDLNYVFVNRNSFVTPYFINEFVGRKIKNNMFSNNEIQYRMRNEVRKIENTKLIRRKHECVKNIYWYQIIVKITTKIFGEFNHNVNLFKQGFTMSDCIELLLQLKLEFSVEIPFTKFNLYDFEYVSNLSNKVCVLLQET</sequence>
<reference evidence="1 2" key="1">
    <citation type="submission" date="2020-05" db="EMBL/GenBank/DDBJ databases">
        <title>Whole genome sequencing and identification of novel metabolites from Paenibacillus alvei strain JR949.</title>
        <authorList>
            <person name="Rajendhran J."/>
            <person name="Sree Pranav P."/>
            <person name="Mahalakshmi B."/>
            <person name="Karthikeyan R."/>
        </authorList>
    </citation>
    <scope>NUCLEOTIDE SEQUENCE [LARGE SCALE GENOMIC DNA]</scope>
    <source>
        <strain evidence="1 2">JR949</strain>
    </source>
</reference>
<comment type="caution">
    <text evidence="1">The sequence shown here is derived from an EMBL/GenBank/DDBJ whole genome shotgun (WGS) entry which is preliminary data.</text>
</comment>
<gene>
    <name evidence="1" type="ORF">HMI46_21465</name>
</gene>
<evidence type="ECO:0008006" key="3">
    <source>
        <dbReference type="Google" id="ProtNLM"/>
    </source>
</evidence>
<evidence type="ECO:0000313" key="2">
    <source>
        <dbReference type="Proteomes" id="UP000552038"/>
    </source>
</evidence>
<protein>
    <recommendedName>
        <fullName evidence="3">Peptidase S8/S53 domain-containing protein</fullName>
    </recommendedName>
</protein>
<dbReference type="GO" id="GO:0004252">
    <property type="term" value="F:serine-type endopeptidase activity"/>
    <property type="evidence" value="ECO:0007669"/>
    <property type="project" value="InterPro"/>
</dbReference>
<dbReference type="GO" id="GO:0006508">
    <property type="term" value="P:proteolysis"/>
    <property type="evidence" value="ECO:0007669"/>
    <property type="project" value="InterPro"/>
</dbReference>
<dbReference type="Gene3D" id="3.40.50.200">
    <property type="entry name" value="Peptidase S8/S53 domain"/>
    <property type="match status" value="1"/>
</dbReference>
<dbReference type="EMBL" id="JABFOR010000037">
    <property type="protein sequence ID" value="NOJ73110.1"/>
    <property type="molecule type" value="Genomic_DNA"/>
</dbReference>
<dbReference type="InterPro" id="IPR036852">
    <property type="entry name" value="Peptidase_S8/S53_dom_sf"/>
</dbReference>
<accession>A0AAP7A006</accession>
<dbReference type="SUPFAM" id="SSF52743">
    <property type="entry name" value="Subtilisin-like"/>
    <property type="match status" value="1"/>
</dbReference>
<dbReference type="AlphaFoldDB" id="A0AAP7A006"/>
<proteinExistence type="predicted"/>
<dbReference type="RefSeq" id="WP_171418723.1">
    <property type="nucleotide sequence ID" value="NZ_JABFOR010000037.1"/>
</dbReference>
<dbReference type="Proteomes" id="UP000552038">
    <property type="component" value="Unassembled WGS sequence"/>
</dbReference>
<name>A0AAP7A006_PAEAL</name>
<organism evidence="1 2">
    <name type="scientific">Paenibacillus alvei</name>
    <name type="common">Bacillus alvei</name>
    <dbReference type="NCBI Taxonomy" id="44250"/>
    <lineage>
        <taxon>Bacteria</taxon>
        <taxon>Bacillati</taxon>
        <taxon>Bacillota</taxon>
        <taxon>Bacilli</taxon>
        <taxon>Bacillales</taxon>
        <taxon>Paenibacillaceae</taxon>
        <taxon>Paenibacillus</taxon>
    </lineage>
</organism>
<evidence type="ECO:0000313" key="1">
    <source>
        <dbReference type="EMBL" id="NOJ73110.1"/>
    </source>
</evidence>